<dbReference type="OrthoDB" id="4800838at2759"/>
<dbReference type="AlphaFoldDB" id="A0A8H3WKW5"/>
<evidence type="ECO:0008006" key="4">
    <source>
        <dbReference type="Google" id="ProtNLM"/>
    </source>
</evidence>
<comment type="caution">
    <text evidence="2">The sequence shown here is derived from an EMBL/GenBank/DDBJ whole genome shotgun (WGS) entry which is preliminary data.</text>
</comment>
<keyword evidence="3" id="KW-1185">Reference proteome</keyword>
<dbReference type="Gene3D" id="2.40.50.40">
    <property type="match status" value="1"/>
</dbReference>
<evidence type="ECO:0000313" key="2">
    <source>
        <dbReference type="EMBL" id="KAF0330526.1"/>
    </source>
</evidence>
<reference evidence="2 3" key="1">
    <citation type="submission" date="2019-12" db="EMBL/GenBank/DDBJ databases">
        <title>A genome sequence resource for the geographically widespread anthracnose pathogen Colletotrichum asianum.</title>
        <authorList>
            <person name="Meng Y."/>
        </authorList>
    </citation>
    <scope>NUCLEOTIDE SEQUENCE [LARGE SCALE GENOMIC DNA]</scope>
    <source>
        <strain evidence="2 3">ICMP 18580</strain>
    </source>
</reference>
<dbReference type="Proteomes" id="UP000434172">
    <property type="component" value="Unassembled WGS sequence"/>
</dbReference>
<organism evidence="2 3">
    <name type="scientific">Colletotrichum asianum</name>
    <dbReference type="NCBI Taxonomy" id="702518"/>
    <lineage>
        <taxon>Eukaryota</taxon>
        <taxon>Fungi</taxon>
        <taxon>Dikarya</taxon>
        <taxon>Ascomycota</taxon>
        <taxon>Pezizomycotina</taxon>
        <taxon>Sordariomycetes</taxon>
        <taxon>Hypocreomycetidae</taxon>
        <taxon>Glomerellales</taxon>
        <taxon>Glomerellaceae</taxon>
        <taxon>Colletotrichum</taxon>
        <taxon>Colletotrichum gloeosporioides species complex</taxon>
    </lineage>
</organism>
<comment type="subunit">
    <text evidence="1">Component of the NuA4 histone acetyltransferase complex.</text>
</comment>
<name>A0A8H3WKW5_9PEZI</name>
<dbReference type="EMBL" id="WOWK01000007">
    <property type="protein sequence ID" value="KAF0330526.1"/>
    <property type="molecule type" value="Genomic_DNA"/>
</dbReference>
<dbReference type="InterPro" id="IPR016197">
    <property type="entry name" value="Chromo-like_dom_sf"/>
</dbReference>
<gene>
    <name evidence="2" type="ORF">GQ607_002405</name>
</gene>
<proteinExistence type="predicted"/>
<protein>
    <recommendedName>
        <fullName evidence="4">Chromo domain-containing protein</fullName>
    </recommendedName>
</protein>
<dbReference type="SUPFAM" id="SSF54160">
    <property type="entry name" value="Chromo domain-like"/>
    <property type="match status" value="1"/>
</dbReference>
<accession>A0A8H3WKW5</accession>
<evidence type="ECO:0000256" key="1">
    <source>
        <dbReference type="ARBA" id="ARBA00011353"/>
    </source>
</evidence>
<sequence length="396" mass="45515">MPHFSSTNLELAFSLPSHVKHEYAIRLTNSALQEKHLDPRWRYDGHIIGNQDYLEVAFATKPHRRTTWPSDYWFKPIHPLQDPLTIPSVIHTDLARLAERHNIVANEIHSFMHFPLVRAVMRTFLIELERPEAQYGPQPDDEDIVGRLEGILLSTTLSDRQALLTQTTAVGPDFADRALLLCLIKLYAHFESWNRWTFGSSGYRPMLQILVAVVGLFCNAWVHAPIIDITWGHLGKSLSPPSLYSHIIDHSEPLPSTILTPEIWMEWSLMYDPWIRQADSVQLTTPEDARLSSKLPLAPPVFVAEVSEPEADKEGRVTVKYLSKPDEERWSFKSILDSRWAGKKPKTGLQYLVEWEYAEPSWQPARDLQGCEPWVLQFHRSSPKKPGPSPKLKRFL</sequence>
<evidence type="ECO:0000313" key="3">
    <source>
        <dbReference type="Proteomes" id="UP000434172"/>
    </source>
</evidence>